<organism evidence="6 7">
    <name type="scientific">Chitinophaga skermanii</name>
    <dbReference type="NCBI Taxonomy" id="331697"/>
    <lineage>
        <taxon>Bacteria</taxon>
        <taxon>Pseudomonadati</taxon>
        <taxon>Bacteroidota</taxon>
        <taxon>Chitinophagia</taxon>
        <taxon>Chitinophagales</taxon>
        <taxon>Chitinophagaceae</taxon>
        <taxon>Chitinophaga</taxon>
    </lineage>
</organism>
<dbReference type="Gene3D" id="3.90.76.10">
    <property type="entry name" value="Dipeptide-binding Protein, Domain 1"/>
    <property type="match status" value="1"/>
</dbReference>
<name>A0A327Q0C7_9BACT</name>
<dbReference type="PANTHER" id="PTHR30290">
    <property type="entry name" value="PERIPLASMIC BINDING COMPONENT OF ABC TRANSPORTER"/>
    <property type="match status" value="1"/>
</dbReference>
<dbReference type="Gene3D" id="3.40.190.10">
    <property type="entry name" value="Periplasmic binding protein-like II"/>
    <property type="match status" value="1"/>
</dbReference>
<evidence type="ECO:0000259" key="5">
    <source>
        <dbReference type="Pfam" id="PF00496"/>
    </source>
</evidence>
<dbReference type="Proteomes" id="UP000249547">
    <property type="component" value="Unassembled WGS sequence"/>
</dbReference>
<gene>
    <name evidence="6" type="ORF">LX64_04950</name>
</gene>
<comment type="similarity">
    <text evidence="2">Belongs to the bacterial solute-binding protein 5 family.</text>
</comment>
<dbReference type="RefSeq" id="WP_111600328.1">
    <property type="nucleotide sequence ID" value="NZ_QLLL01000013.1"/>
</dbReference>
<dbReference type="GO" id="GO:0043190">
    <property type="term" value="C:ATP-binding cassette (ABC) transporter complex"/>
    <property type="evidence" value="ECO:0007669"/>
    <property type="project" value="InterPro"/>
</dbReference>
<dbReference type="GO" id="GO:1904680">
    <property type="term" value="F:peptide transmembrane transporter activity"/>
    <property type="evidence" value="ECO:0007669"/>
    <property type="project" value="TreeGrafter"/>
</dbReference>
<evidence type="ECO:0000256" key="4">
    <source>
        <dbReference type="ARBA" id="ARBA00022729"/>
    </source>
</evidence>
<comment type="subcellular location">
    <subcellularLocation>
        <location evidence="1">Cell envelope</location>
    </subcellularLocation>
</comment>
<dbReference type="Pfam" id="PF00496">
    <property type="entry name" value="SBP_bac_5"/>
    <property type="match status" value="1"/>
</dbReference>
<accession>A0A327Q0C7</accession>
<keyword evidence="3" id="KW-0813">Transport</keyword>
<evidence type="ECO:0000313" key="6">
    <source>
        <dbReference type="EMBL" id="RAI97900.1"/>
    </source>
</evidence>
<dbReference type="InterPro" id="IPR030678">
    <property type="entry name" value="Peptide/Ni-bd"/>
</dbReference>
<dbReference type="GO" id="GO:0015833">
    <property type="term" value="P:peptide transport"/>
    <property type="evidence" value="ECO:0007669"/>
    <property type="project" value="TreeGrafter"/>
</dbReference>
<sequence length="550" mass="63018">MRETFHRILHKRYTVLMGLLWAMMLACGTSQRENKNVFRYNQPEGIPTLDPAFAKNQAIIWAVHQIYNTLVEPDPIIGIKPSLAKDWTISSDRLTYTFHLRGDVFFHDHEVFAGGKGRRMTAHDIVYSFRRVMDPATASPGAWIFNDKVDPQKGFQAINDTTFQLQLLKPFNPILGILSMQYCSIVPHEVVEKYGKDFRKHPCGTGPFQFHFWEEGQALVLHRFPNYFERDSVGARLPYLDAVQVSFVDSRGTEFLLFMQKQLDFMNDIESSFKDEVLSKSGELKDEWKGKIVLDKSFYLNIEYFGIVVDPENPMVRNSPLKDVKIRQAINYAIDREKMMMYLRNNIGKPATSGCLPMGLPSFDSVTVKGYHYHPQKAQQLLTEAAYPNGKGMPGIKLVSIPLYADMASFVANQLEEVGIKVQVEIIQKSSLIEQASKVQVPFFRASWIADYPDAESFLAVFYSKNPAPPNYTRFSNPQFDALYEKALQETNDSLRYEEYKAMDRIVIANAPVVPLFYDEVIHFLQPNVKGMVNNSLNILELRTVKLLPK</sequence>
<keyword evidence="4" id="KW-0732">Signal</keyword>
<evidence type="ECO:0000256" key="3">
    <source>
        <dbReference type="ARBA" id="ARBA00022448"/>
    </source>
</evidence>
<comment type="caution">
    <text evidence="6">The sequence shown here is derived from an EMBL/GenBank/DDBJ whole genome shotgun (WGS) entry which is preliminary data.</text>
</comment>
<dbReference type="PROSITE" id="PS51257">
    <property type="entry name" value="PROKAR_LIPOPROTEIN"/>
    <property type="match status" value="1"/>
</dbReference>
<evidence type="ECO:0000313" key="7">
    <source>
        <dbReference type="Proteomes" id="UP000249547"/>
    </source>
</evidence>
<protein>
    <submittedName>
        <fullName evidence="6">Peptide/nickel transport system substrate-binding protein</fullName>
    </submittedName>
</protein>
<dbReference type="EMBL" id="QLLL01000013">
    <property type="protein sequence ID" value="RAI97900.1"/>
    <property type="molecule type" value="Genomic_DNA"/>
</dbReference>
<dbReference type="GO" id="GO:0030288">
    <property type="term" value="C:outer membrane-bounded periplasmic space"/>
    <property type="evidence" value="ECO:0007669"/>
    <property type="project" value="UniProtKB-ARBA"/>
</dbReference>
<dbReference type="CDD" id="cd00995">
    <property type="entry name" value="PBP2_NikA_DppA_OppA_like"/>
    <property type="match status" value="1"/>
</dbReference>
<feature type="domain" description="Solute-binding protein family 5" evidence="5">
    <location>
        <begin position="79"/>
        <end position="467"/>
    </location>
</feature>
<dbReference type="OrthoDB" id="9772924at2"/>
<reference evidence="6 7" key="1">
    <citation type="submission" date="2018-06" db="EMBL/GenBank/DDBJ databases">
        <title>Genomic Encyclopedia of Archaeal and Bacterial Type Strains, Phase II (KMG-II): from individual species to whole genera.</title>
        <authorList>
            <person name="Goeker M."/>
        </authorList>
    </citation>
    <scope>NUCLEOTIDE SEQUENCE [LARGE SCALE GENOMIC DNA]</scope>
    <source>
        <strain evidence="6 7">DSM 23857</strain>
    </source>
</reference>
<dbReference type="PANTHER" id="PTHR30290:SF10">
    <property type="entry name" value="PERIPLASMIC OLIGOPEPTIDE-BINDING PROTEIN-RELATED"/>
    <property type="match status" value="1"/>
</dbReference>
<dbReference type="Gene3D" id="3.10.105.10">
    <property type="entry name" value="Dipeptide-binding Protein, Domain 3"/>
    <property type="match status" value="1"/>
</dbReference>
<dbReference type="InterPro" id="IPR000914">
    <property type="entry name" value="SBP_5_dom"/>
</dbReference>
<dbReference type="SUPFAM" id="SSF53850">
    <property type="entry name" value="Periplasmic binding protein-like II"/>
    <property type="match status" value="1"/>
</dbReference>
<dbReference type="PIRSF" id="PIRSF002741">
    <property type="entry name" value="MppA"/>
    <property type="match status" value="1"/>
</dbReference>
<dbReference type="AlphaFoldDB" id="A0A327Q0C7"/>
<keyword evidence="7" id="KW-1185">Reference proteome</keyword>
<proteinExistence type="inferred from homology"/>
<evidence type="ECO:0000256" key="1">
    <source>
        <dbReference type="ARBA" id="ARBA00004196"/>
    </source>
</evidence>
<dbReference type="InterPro" id="IPR039424">
    <property type="entry name" value="SBP_5"/>
</dbReference>
<evidence type="ECO:0000256" key="2">
    <source>
        <dbReference type="ARBA" id="ARBA00005695"/>
    </source>
</evidence>